<dbReference type="EMBL" id="JAGIXG020000002">
    <property type="protein sequence ID" value="KAI6785340.1"/>
    <property type="molecule type" value="Genomic_DNA"/>
</dbReference>
<organism evidence="4 5">
    <name type="scientific">Emericellopsis cladophorae</name>
    <dbReference type="NCBI Taxonomy" id="2686198"/>
    <lineage>
        <taxon>Eukaryota</taxon>
        <taxon>Fungi</taxon>
        <taxon>Dikarya</taxon>
        <taxon>Ascomycota</taxon>
        <taxon>Pezizomycotina</taxon>
        <taxon>Sordariomycetes</taxon>
        <taxon>Hypocreomycetidae</taxon>
        <taxon>Hypocreales</taxon>
        <taxon>Bionectriaceae</taxon>
        <taxon>Emericellopsis</taxon>
    </lineage>
</organism>
<dbReference type="RefSeq" id="XP_051366196.1">
    <property type="nucleotide sequence ID" value="XM_051509482.1"/>
</dbReference>
<dbReference type="PANTHER" id="PTHR44252:SF3">
    <property type="entry name" value="D-ERYTHRULOSE REDUCTASE-RELATED"/>
    <property type="match status" value="1"/>
</dbReference>
<name>A0A9P9Y994_9HYPO</name>
<evidence type="ECO:0000256" key="2">
    <source>
        <dbReference type="ARBA" id="ARBA00011881"/>
    </source>
</evidence>
<evidence type="ECO:0000256" key="1">
    <source>
        <dbReference type="ARBA" id="ARBA00006484"/>
    </source>
</evidence>
<dbReference type="GO" id="GO:0050038">
    <property type="term" value="F:L-xylulose reductase (NADPH) activity"/>
    <property type="evidence" value="ECO:0007669"/>
    <property type="project" value="TreeGrafter"/>
</dbReference>
<dbReference type="PRINTS" id="PR00081">
    <property type="entry name" value="GDHRDH"/>
</dbReference>
<comment type="subunit">
    <text evidence="2">Homotetramer.</text>
</comment>
<comment type="similarity">
    <text evidence="1">Belongs to the short-chain dehydrogenases/reductases (SDR) family.</text>
</comment>
<dbReference type="GO" id="GO:0006006">
    <property type="term" value="P:glucose metabolic process"/>
    <property type="evidence" value="ECO:0007669"/>
    <property type="project" value="TreeGrafter"/>
</dbReference>
<dbReference type="InterPro" id="IPR020904">
    <property type="entry name" value="Sc_DH/Rdtase_CS"/>
</dbReference>
<evidence type="ECO:0000256" key="3">
    <source>
        <dbReference type="ARBA" id="ARBA00022857"/>
    </source>
</evidence>
<dbReference type="OrthoDB" id="47007at2759"/>
<dbReference type="CDD" id="cd05233">
    <property type="entry name" value="SDR_c"/>
    <property type="match status" value="1"/>
</dbReference>
<reference evidence="4" key="2">
    <citation type="submission" date="2022-07" db="EMBL/GenBank/DDBJ databases">
        <authorList>
            <person name="Goncalves M.F.M."/>
            <person name="Hilario S."/>
            <person name="Van De Peer Y."/>
            <person name="Esteves A.C."/>
            <person name="Alves A."/>
        </authorList>
    </citation>
    <scope>NUCLEOTIDE SEQUENCE</scope>
    <source>
        <strain evidence="4">MUM 19.33</strain>
    </source>
</reference>
<dbReference type="PANTHER" id="PTHR44252">
    <property type="entry name" value="D-ERYTHRULOSE REDUCTASE"/>
    <property type="match status" value="1"/>
</dbReference>
<dbReference type="PROSITE" id="PS00061">
    <property type="entry name" value="ADH_SHORT"/>
    <property type="match status" value="1"/>
</dbReference>
<dbReference type="Gene3D" id="3.40.50.720">
    <property type="entry name" value="NAD(P)-binding Rossmann-like Domain"/>
    <property type="match status" value="1"/>
</dbReference>
<accession>A0A9P9Y994</accession>
<dbReference type="AlphaFoldDB" id="A0A9P9Y994"/>
<keyword evidence="3" id="KW-0521">NADP</keyword>
<dbReference type="InterPro" id="IPR051737">
    <property type="entry name" value="L-xylulose/Carbonyl_redctase"/>
</dbReference>
<sequence length="216" mass="23057">MAYAGRLAIISGGLAVECDIASDPSVRDAFPRIEQYVKENGLFPSILINAAGYVSVSPLAETTAEEATKNIVPNLLGPMFVGQAFHRLYTSYPSTQEKPPGRIVSISSQAAHVALDGHGPYCASKAGLNALTRTMALEWSPLGITCNTVSPTVVLTELGKKAWADPVKRQAMESQIPTGRFALPEEIAGAVEFLCRDESGMISGEDLRVDGGYTQR</sequence>
<dbReference type="Proteomes" id="UP001055219">
    <property type="component" value="Unassembled WGS sequence"/>
</dbReference>
<dbReference type="InterPro" id="IPR036291">
    <property type="entry name" value="NAD(P)-bd_dom_sf"/>
</dbReference>
<proteinExistence type="inferred from homology"/>
<dbReference type="InterPro" id="IPR002347">
    <property type="entry name" value="SDR_fam"/>
</dbReference>
<comment type="caution">
    <text evidence="4">The sequence shown here is derived from an EMBL/GenBank/DDBJ whole genome shotgun (WGS) entry which is preliminary data.</text>
</comment>
<evidence type="ECO:0000313" key="4">
    <source>
        <dbReference type="EMBL" id="KAI6785340.1"/>
    </source>
</evidence>
<dbReference type="GeneID" id="75833459"/>
<dbReference type="Pfam" id="PF13561">
    <property type="entry name" value="adh_short_C2"/>
    <property type="match status" value="1"/>
</dbReference>
<dbReference type="PRINTS" id="PR00080">
    <property type="entry name" value="SDRFAMILY"/>
</dbReference>
<evidence type="ECO:0000313" key="5">
    <source>
        <dbReference type="Proteomes" id="UP001055219"/>
    </source>
</evidence>
<reference evidence="4" key="1">
    <citation type="journal article" date="2021" name="J Fungi (Basel)">
        <title>Genomic and Metabolomic Analyses of the Marine Fungus Emericellopsis cladophorae: Insights into Saltwater Adaptability Mechanisms and Its Biosynthetic Potential.</title>
        <authorList>
            <person name="Goncalves M.F.M."/>
            <person name="Hilario S."/>
            <person name="Van de Peer Y."/>
            <person name="Esteves A.C."/>
            <person name="Alves A."/>
        </authorList>
    </citation>
    <scope>NUCLEOTIDE SEQUENCE</scope>
    <source>
        <strain evidence="4">MUM 19.33</strain>
    </source>
</reference>
<keyword evidence="5" id="KW-1185">Reference proteome</keyword>
<dbReference type="GO" id="GO:0005997">
    <property type="term" value="P:xylulose metabolic process"/>
    <property type="evidence" value="ECO:0007669"/>
    <property type="project" value="TreeGrafter"/>
</dbReference>
<dbReference type="GO" id="GO:0004090">
    <property type="term" value="F:carbonyl reductase (NADPH) activity"/>
    <property type="evidence" value="ECO:0007669"/>
    <property type="project" value="TreeGrafter"/>
</dbReference>
<gene>
    <name evidence="4" type="ORF">J7T54_006982</name>
</gene>
<dbReference type="SUPFAM" id="SSF51735">
    <property type="entry name" value="NAD(P)-binding Rossmann-fold domains"/>
    <property type="match status" value="1"/>
</dbReference>
<protein>
    <submittedName>
        <fullName evidence="4">Uncharacterized protein</fullName>
    </submittedName>
</protein>